<dbReference type="PANTHER" id="PTHR12756">
    <property type="entry name" value="CYTOSOLIC CARBOXYPEPTIDASE"/>
    <property type="match status" value="1"/>
</dbReference>
<dbReference type="Gene3D" id="3.40.630.10">
    <property type="entry name" value="Zn peptidases"/>
    <property type="match status" value="2"/>
</dbReference>
<dbReference type="SUPFAM" id="SSF53187">
    <property type="entry name" value="Zn-dependent exopeptidases"/>
    <property type="match status" value="1"/>
</dbReference>
<dbReference type="GO" id="GO:0006508">
    <property type="term" value="P:proteolysis"/>
    <property type="evidence" value="ECO:0007669"/>
    <property type="project" value="InterPro"/>
</dbReference>
<feature type="region of interest" description="Disordered" evidence="4">
    <location>
        <begin position="799"/>
        <end position="827"/>
    </location>
</feature>
<protein>
    <submittedName>
        <fullName evidence="6">Zinc carboxypeptidase family protein</fullName>
    </submittedName>
</protein>
<dbReference type="InterPro" id="IPR050821">
    <property type="entry name" value="Cytosolic_carboxypeptidase"/>
</dbReference>
<organism evidence="6 7">
    <name type="scientific">Stylonychia lemnae</name>
    <name type="common">Ciliate</name>
    <dbReference type="NCBI Taxonomy" id="5949"/>
    <lineage>
        <taxon>Eukaryota</taxon>
        <taxon>Sar</taxon>
        <taxon>Alveolata</taxon>
        <taxon>Ciliophora</taxon>
        <taxon>Intramacronucleata</taxon>
        <taxon>Spirotrichea</taxon>
        <taxon>Stichotrichia</taxon>
        <taxon>Sporadotrichida</taxon>
        <taxon>Oxytrichidae</taxon>
        <taxon>Stylonychinae</taxon>
        <taxon>Stylonychia</taxon>
    </lineage>
</organism>
<gene>
    <name evidence="6" type="primary">Contig6654.g7120</name>
    <name evidence="6" type="ORF">STYLEM_2091</name>
</gene>
<keyword evidence="7" id="KW-1185">Reference proteome</keyword>
<dbReference type="InterPro" id="IPR040626">
    <property type="entry name" value="Pepdidase_M14_N"/>
</dbReference>
<dbReference type="PANTHER" id="PTHR12756:SF45">
    <property type="entry name" value="CYTOSOLIC CARBOXYPEPTIDASE NNA1"/>
    <property type="match status" value="1"/>
</dbReference>
<evidence type="ECO:0000313" key="7">
    <source>
        <dbReference type="Proteomes" id="UP000039865"/>
    </source>
</evidence>
<feature type="compositionally biased region" description="Acidic residues" evidence="4">
    <location>
        <begin position="55"/>
        <end position="65"/>
    </location>
</feature>
<dbReference type="InterPro" id="IPR000834">
    <property type="entry name" value="Peptidase_M14"/>
</dbReference>
<dbReference type="OrthoDB" id="10253041at2759"/>
<evidence type="ECO:0000259" key="5">
    <source>
        <dbReference type="PROSITE" id="PS52035"/>
    </source>
</evidence>
<feature type="region of interest" description="Disordered" evidence="4">
    <location>
        <begin position="1"/>
        <end position="66"/>
    </location>
</feature>
<feature type="region of interest" description="Disordered" evidence="4">
    <location>
        <begin position="757"/>
        <end position="781"/>
    </location>
</feature>
<accession>A0A077ZX66</accession>
<dbReference type="Pfam" id="PF00246">
    <property type="entry name" value="Peptidase_M14"/>
    <property type="match status" value="1"/>
</dbReference>
<reference evidence="6 7" key="1">
    <citation type="submission" date="2014-06" db="EMBL/GenBank/DDBJ databases">
        <authorList>
            <person name="Swart Estienne"/>
        </authorList>
    </citation>
    <scope>NUCLEOTIDE SEQUENCE [LARGE SCALE GENOMIC DNA]</scope>
    <source>
        <strain evidence="6 7">130c</strain>
    </source>
</reference>
<proteinExistence type="inferred from homology"/>
<sequence>MASIQESINPNPQSSDNHNQESDQDLRDKVAKEGYNSDDEHSQFSNQNSNSDSSSDSDEDNEYDENIQQYIEINPDEEGEDPLNADSFYSDNNELIQTRNKRMYEYNSSKSMKKESNKLLLVPPPNPLLPKKVQQVESIKSGFLQKFMQVKSSQNYQRTEKARCDGERESRLWYSKIQPFSEKNPIVYSRFGKQFYEADEKFKSNNFSSLIRTCNLKKLTKGLPGDTQYQPQIINQPLSIKDYLNYKEEGEKYLQQYQQIPAPQRTYYVPRSISDMTLVFESRFESGNLQLAHKVSDNEYNLILQNDINSKGHTQWFYFRIQNTRKNMKVKFNLLNFIKPKSLFNEGMKVLTYSEKKLISEKQGWTRGGEEINYFQNNFRREHMTNYQRCHYTLTFTHKFEYDYDTVLFAYSQPYTYSDLIEDLTNIEKSKLEFVSRNTLCRTIAGNRCEYLTITNRTQGMDQKKQQQKKGVVISARVHPGESNASWMMKGVIDFLIGNSEEAQILRNNFVFKIIPMLNPDGVVNGNYRCSLAGCDLNRRWKYPRKNVFMYGNTESHCAESTRIFPYLMSKLASPHFSYDYSRFKIQKNKESTARVTLWRELKVPNIFTMEASFCGPKAPNNIDPKSNEAKKYNYHFTANDLMEIGKKLCQTLLLYSTGEVNPDQQIEEIKQYHIRKNSLNTSISQTTCSSFNKQTSFQSKRPQYGLLRNINPISQSLDKKLNQIQNSEPLLPTIHSINMDDIMFELKKKIAEEKSKTIQENNQESSSGTDSDSEPSDDNLDANELIKIMPQKVKQYRGIEPNSENKKDNLLGNIVQPIQQRKRHSTQRGIYDFKKPGVGGNKTQYNSIQKRMKDSCTQTSEKDESSDYELSAMEKDIFMCTGCRPGKLKRLKPILPQSQFQYYSSDQKKNSEGLSDGGYKDYNGMVDRNKQKFLTNELKRLQANFEKKMQSCTKQNEVLFSQIASHTKVQKGLDKLKYLFRSRLIIGFIEIFQARTNRIKSTCRNQRDSNSCQPFSKETQQLQQLNIQGNINIITSFPSQYMKDQNNYSCRVNKSGLIEDIQSQGQQIVTTTKDPQNQLIPSKKVTTRRKISSLYPQNLKQNLTSLSSSNTNSSIVNANASISNINNQLNTQCFISSSFGNKENYGSFGHSSIFPQMTNNSSSYLYHQKQLSPMVHFSHNRLQNVLPQNKDGIILEKIEEKIAQRSASSNTYDGRKFMNQRNKMNDLNRQQHIKTQNKSKEDFSQNNIRIQKLQSQAQISQGIVGIIRKQKQLFKDRTSNHVNLEIVNATANQE</sequence>
<comment type="cofactor">
    <cofactor evidence="1">
        <name>Zn(2+)</name>
        <dbReference type="ChEBI" id="CHEBI:29105"/>
    </cofactor>
</comment>
<keyword evidence="6" id="KW-0378">Hydrolase</keyword>
<dbReference type="EMBL" id="CCKQ01002025">
    <property type="protein sequence ID" value="CDW73121.1"/>
    <property type="molecule type" value="Genomic_DNA"/>
</dbReference>
<dbReference type="Pfam" id="PF18027">
    <property type="entry name" value="Pepdidase_M14_N"/>
    <property type="match status" value="1"/>
</dbReference>
<evidence type="ECO:0000256" key="3">
    <source>
        <dbReference type="PROSITE-ProRule" id="PRU01379"/>
    </source>
</evidence>
<evidence type="ECO:0000256" key="4">
    <source>
        <dbReference type="SAM" id="MobiDB-lite"/>
    </source>
</evidence>
<dbReference type="GO" id="GO:0004181">
    <property type="term" value="F:metallocarboxypeptidase activity"/>
    <property type="evidence" value="ECO:0007669"/>
    <property type="project" value="InterPro"/>
</dbReference>
<dbReference type="GO" id="GO:0008270">
    <property type="term" value="F:zinc ion binding"/>
    <property type="evidence" value="ECO:0007669"/>
    <property type="project" value="InterPro"/>
</dbReference>
<evidence type="ECO:0000256" key="1">
    <source>
        <dbReference type="ARBA" id="ARBA00001947"/>
    </source>
</evidence>
<dbReference type="PROSITE" id="PS52035">
    <property type="entry name" value="PEPTIDASE_M14"/>
    <property type="match status" value="1"/>
</dbReference>
<feature type="compositionally biased region" description="Low complexity" evidence="4">
    <location>
        <begin position="45"/>
        <end position="54"/>
    </location>
</feature>
<comment type="similarity">
    <text evidence="2 3">Belongs to the peptidase M14 family.</text>
</comment>
<feature type="domain" description="Peptidase M14" evidence="5">
    <location>
        <begin position="413"/>
        <end position="725"/>
    </location>
</feature>
<name>A0A077ZX66_STYLE</name>
<feature type="compositionally biased region" description="Polar residues" evidence="4">
    <location>
        <begin position="1"/>
        <end position="17"/>
    </location>
</feature>
<keyword evidence="6" id="KW-0121">Carboxypeptidase</keyword>
<feature type="compositionally biased region" description="Basic and acidic residues" evidence="4">
    <location>
        <begin position="18"/>
        <end position="32"/>
    </location>
</feature>
<evidence type="ECO:0000313" key="6">
    <source>
        <dbReference type="EMBL" id="CDW73121.1"/>
    </source>
</evidence>
<dbReference type="Proteomes" id="UP000039865">
    <property type="component" value="Unassembled WGS sequence"/>
</dbReference>
<dbReference type="Gene3D" id="2.60.40.3120">
    <property type="match status" value="1"/>
</dbReference>
<keyword evidence="6" id="KW-0645">Protease</keyword>
<evidence type="ECO:0000256" key="2">
    <source>
        <dbReference type="ARBA" id="ARBA00005988"/>
    </source>
</evidence>
<feature type="compositionally biased region" description="Acidic residues" evidence="4">
    <location>
        <begin position="772"/>
        <end position="781"/>
    </location>
</feature>
<comment type="caution">
    <text evidence="3">Lacks conserved residue(s) required for the propagation of feature annotation.</text>
</comment>
<dbReference type="InParanoid" id="A0A077ZX66"/>